<keyword evidence="1" id="KW-1133">Transmembrane helix</keyword>
<proteinExistence type="predicted"/>
<keyword evidence="1" id="KW-0472">Membrane</keyword>
<protein>
    <submittedName>
        <fullName evidence="2">Uncharacterized protein</fullName>
    </submittedName>
</protein>
<dbReference type="AlphaFoldDB" id="A0A101M450"/>
<comment type="caution">
    <text evidence="2">The sequence shown here is derived from an EMBL/GenBank/DDBJ whole genome shotgun (WGS) entry which is preliminary data.</text>
</comment>
<evidence type="ECO:0000313" key="2">
    <source>
        <dbReference type="EMBL" id="KUM50623.1"/>
    </source>
</evidence>
<dbReference type="EMBL" id="LKAM01000001">
    <property type="protein sequence ID" value="KUM50623.1"/>
    <property type="molecule type" value="Genomic_DNA"/>
</dbReference>
<geneLocation type="mitochondrion" evidence="2"/>
<gene>
    <name evidence="2" type="ORF">ABT39_MTgene467</name>
</gene>
<name>A0A101M450_PICGL</name>
<sequence length="75" mass="8486">MTLVPMLVDQPKLLDMDLKLHLPLRTPAIELALLLLPMLLWVSPLLLSLLLKPEKLDLGLSIWTCQSCSIANLWE</sequence>
<keyword evidence="2" id="KW-0496">Mitochondrion</keyword>
<organism evidence="2">
    <name type="scientific">Picea glauca</name>
    <name type="common">White spruce</name>
    <name type="synonym">Pinus glauca</name>
    <dbReference type="NCBI Taxonomy" id="3330"/>
    <lineage>
        <taxon>Eukaryota</taxon>
        <taxon>Viridiplantae</taxon>
        <taxon>Streptophyta</taxon>
        <taxon>Embryophyta</taxon>
        <taxon>Tracheophyta</taxon>
        <taxon>Spermatophyta</taxon>
        <taxon>Pinopsida</taxon>
        <taxon>Pinidae</taxon>
        <taxon>Conifers I</taxon>
        <taxon>Pinales</taxon>
        <taxon>Pinaceae</taxon>
        <taxon>Picea</taxon>
    </lineage>
</organism>
<keyword evidence="1" id="KW-0812">Transmembrane</keyword>
<accession>A0A101M450</accession>
<feature type="transmembrane region" description="Helical" evidence="1">
    <location>
        <begin position="31"/>
        <end position="51"/>
    </location>
</feature>
<reference evidence="2" key="1">
    <citation type="journal article" date="2015" name="Genome Biol. Evol.">
        <title>Organellar Genomes of White Spruce (Picea glauca): Assembly and Annotation.</title>
        <authorList>
            <person name="Jackman S.D."/>
            <person name="Warren R.L."/>
            <person name="Gibb E.A."/>
            <person name="Vandervalk B.P."/>
            <person name="Mohamadi H."/>
            <person name="Chu J."/>
            <person name="Raymond A."/>
            <person name="Pleasance S."/>
            <person name="Coope R."/>
            <person name="Wildung M.R."/>
            <person name="Ritland C.E."/>
            <person name="Bousquet J."/>
            <person name="Jones S.J."/>
            <person name="Bohlmann J."/>
            <person name="Birol I."/>
        </authorList>
    </citation>
    <scope>NUCLEOTIDE SEQUENCE [LARGE SCALE GENOMIC DNA]</scope>
    <source>
        <tissue evidence="2">Flushing bud</tissue>
    </source>
</reference>
<evidence type="ECO:0000256" key="1">
    <source>
        <dbReference type="SAM" id="Phobius"/>
    </source>
</evidence>